<gene>
    <name evidence="2" type="ORF">HETIRDRAFT_162898</name>
</gene>
<accession>W4JSQ8</accession>
<feature type="region of interest" description="Disordered" evidence="1">
    <location>
        <begin position="60"/>
        <end position="80"/>
    </location>
</feature>
<dbReference type="HOGENOM" id="CLU_2590067_0_0_1"/>
<keyword evidence="3" id="KW-1185">Reference proteome</keyword>
<dbReference type="InParanoid" id="W4JSQ8"/>
<protein>
    <submittedName>
        <fullName evidence="2">Uncharacterized protein</fullName>
    </submittedName>
</protein>
<organism evidence="2 3">
    <name type="scientific">Heterobasidion irregulare (strain TC 32-1)</name>
    <dbReference type="NCBI Taxonomy" id="747525"/>
    <lineage>
        <taxon>Eukaryota</taxon>
        <taxon>Fungi</taxon>
        <taxon>Dikarya</taxon>
        <taxon>Basidiomycota</taxon>
        <taxon>Agaricomycotina</taxon>
        <taxon>Agaricomycetes</taxon>
        <taxon>Russulales</taxon>
        <taxon>Bondarzewiaceae</taxon>
        <taxon>Heterobasidion</taxon>
        <taxon>Heterobasidion annosum species complex</taxon>
    </lineage>
</organism>
<sequence>MTPTHVSHVVCLRLRQTSLLSSLVTQWRLSYNPFFSNSKVLSVSQILHCIVHSSNIPTNRTGMPQIRGTTSPPLSSGLWP</sequence>
<evidence type="ECO:0000313" key="3">
    <source>
        <dbReference type="Proteomes" id="UP000030671"/>
    </source>
</evidence>
<reference evidence="2 3" key="1">
    <citation type="journal article" date="2012" name="New Phytol.">
        <title>Insight into trade-off between wood decay and parasitism from the genome of a fungal forest pathogen.</title>
        <authorList>
            <person name="Olson A."/>
            <person name="Aerts A."/>
            <person name="Asiegbu F."/>
            <person name="Belbahri L."/>
            <person name="Bouzid O."/>
            <person name="Broberg A."/>
            <person name="Canback B."/>
            <person name="Coutinho P.M."/>
            <person name="Cullen D."/>
            <person name="Dalman K."/>
            <person name="Deflorio G."/>
            <person name="van Diepen L.T."/>
            <person name="Dunand C."/>
            <person name="Duplessis S."/>
            <person name="Durling M."/>
            <person name="Gonthier P."/>
            <person name="Grimwood J."/>
            <person name="Fossdal C.G."/>
            <person name="Hansson D."/>
            <person name="Henrissat B."/>
            <person name="Hietala A."/>
            <person name="Himmelstrand K."/>
            <person name="Hoffmeister D."/>
            <person name="Hogberg N."/>
            <person name="James T.Y."/>
            <person name="Karlsson M."/>
            <person name="Kohler A."/>
            <person name="Kues U."/>
            <person name="Lee Y.H."/>
            <person name="Lin Y.C."/>
            <person name="Lind M."/>
            <person name="Lindquist E."/>
            <person name="Lombard V."/>
            <person name="Lucas S."/>
            <person name="Lunden K."/>
            <person name="Morin E."/>
            <person name="Murat C."/>
            <person name="Park J."/>
            <person name="Raffaello T."/>
            <person name="Rouze P."/>
            <person name="Salamov A."/>
            <person name="Schmutz J."/>
            <person name="Solheim H."/>
            <person name="Stahlberg J."/>
            <person name="Velez H."/>
            <person name="de Vries R.P."/>
            <person name="Wiebenga A."/>
            <person name="Woodward S."/>
            <person name="Yakovlev I."/>
            <person name="Garbelotto M."/>
            <person name="Martin F."/>
            <person name="Grigoriev I.V."/>
            <person name="Stenlid J."/>
        </authorList>
    </citation>
    <scope>NUCLEOTIDE SEQUENCE [LARGE SCALE GENOMIC DNA]</scope>
    <source>
        <strain evidence="2 3">TC 32-1</strain>
    </source>
</reference>
<name>W4JSQ8_HETIT</name>
<proteinExistence type="predicted"/>
<dbReference type="KEGG" id="hir:HETIRDRAFT_162898"/>
<dbReference type="Proteomes" id="UP000030671">
    <property type="component" value="Unassembled WGS sequence"/>
</dbReference>
<feature type="compositionally biased region" description="Polar residues" evidence="1">
    <location>
        <begin position="60"/>
        <end position="74"/>
    </location>
</feature>
<evidence type="ECO:0000313" key="2">
    <source>
        <dbReference type="EMBL" id="ETW76145.1"/>
    </source>
</evidence>
<dbReference type="EMBL" id="KI925465">
    <property type="protein sequence ID" value="ETW76145.1"/>
    <property type="molecule type" value="Genomic_DNA"/>
</dbReference>
<dbReference type="RefSeq" id="XP_009552361.1">
    <property type="nucleotide sequence ID" value="XM_009554066.1"/>
</dbReference>
<evidence type="ECO:0000256" key="1">
    <source>
        <dbReference type="SAM" id="MobiDB-lite"/>
    </source>
</evidence>
<dbReference type="GeneID" id="20667803"/>
<dbReference type="AlphaFoldDB" id="W4JSQ8"/>